<evidence type="ECO:0000313" key="2">
    <source>
        <dbReference type="EMBL" id="WAC10238.1"/>
    </source>
</evidence>
<gene>
    <name evidence="2" type="ORF">ON006_21055</name>
</gene>
<keyword evidence="1" id="KW-1133">Transmembrane helix</keyword>
<proteinExistence type="predicted"/>
<name>A0A9E8N6H7_9BACT</name>
<accession>A0A9E8N6H7</accession>
<reference evidence="2" key="1">
    <citation type="submission" date="2022-11" db="EMBL/GenBank/DDBJ databases">
        <title>Dyadobacter pollutisoli sp. nov., isolated from plastic dumped soil.</title>
        <authorList>
            <person name="Kim J.M."/>
            <person name="Kim K.R."/>
            <person name="Lee J.K."/>
            <person name="Hao L."/>
            <person name="Jeon C.O."/>
        </authorList>
    </citation>
    <scope>NUCLEOTIDE SEQUENCE</scope>
    <source>
        <strain evidence="2">U1</strain>
    </source>
</reference>
<evidence type="ECO:0000313" key="3">
    <source>
        <dbReference type="Proteomes" id="UP001164653"/>
    </source>
</evidence>
<feature type="transmembrane region" description="Helical" evidence="1">
    <location>
        <begin position="12"/>
        <end position="32"/>
    </location>
</feature>
<evidence type="ECO:0000256" key="1">
    <source>
        <dbReference type="SAM" id="Phobius"/>
    </source>
</evidence>
<dbReference type="RefSeq" id="WP_244823830.1">
    <property type="nucleotide sequence ID" value="NZ_CP112998.1"/>
</dbReference>
<dbReference type="AlphaFoldDB" id="A0A9E8N6H7"/>
<dbReference type="KEGG" id="dpf:ON006_21055"/>
<keyword evidence="3" id="KW-1185">Reference proteome</keyword>
<organism evidence="2 3">
    <name type="scientific">Dyadobacter pollutisoli</name>
    <dbReference type="NCBI Taxonomy" id="2910158"/>
    <lineage>
        <taxon>Bacteria</taxon>
        <taxon>Pseudomonadati</taxon>
        <taxon>Bacteroidota</taxon>
        <taxon>Cytophagia</taxon>
        <taxon>Cytophagales</taxon>
        <taxon>Spirosomataceae</taxon>
        <taxon>Dyadobacter</taxon>
    </lineage>
</organism>
<keyword evidence="1" id="KW-0812">Transmembrane</keyword>
<keyword evidence="1" id="KW-0472">Membrane</keyword>
<dbReference type="Proteomes" id="UP001164653">
    <property type="component" value="Chromosome"/>
</dbReference>
<dbReference type="EMBL" id="CP112998">
    <property type="protein sequence ID" value="WAC10238.1"/>
    <property type="molecule type" value="Genomic_DNA"/>
</dbReference>
<protein>
    <submittedName>
        <fullName evidence="2">Uncharacterized protein</fullName>
    </submittedName>
</protein>
<sequence>MEQHISVKRKWANWKFIAFIVILIAVFIKFFVLDERDENATVVVELDLSQVAFRNQEEVEAVLGKGKLDSYYKDEKAGCDKCPKLIYRDGKVEIIFINEIADRITLKNLNDFDFENRVILGLLNLKENIEPKVDENGLKRWDNYEKYSQIAAFASGGQVDYILIKSKTE</sequence>